<evidence type="ECO:0000256" key="2">
    <source>
        <dbReference type="ARBA" id="ARBA00023125"/>
    </source>
</evidence>
<accession>A0ABZ2U718</accession>
<dbReference type="Proteomes" id="UP001479933">
    <property type="component" value="Chromosome"/>
</dbReference>
<evidence type="ECO:0000256" key="3">
    <source>
        <dbReference type="ARBA" id="ARBA00023163"/>
    </source>
</evidence>
<feature type="domain" description="HTH tetR-type" evidence="5">
    <location>
        <begin position="8"/>
        <end position="68"/>
    </location>
</feature>
<dbReference type="InterPro" id="IPR009057">
    <property type="entry name" value="Homeodomain-like_sf"/>
</dbReference>
<keyword evidence="2 4" id="KW-0238">DNA-binding</keyword>
<evidence type="ECO:0000313" key="6">
    <source>
        <dbReference type="EMBL" id="WYY09136.1"/>
    </source>
</evidence>
<evidence type="ECO:0000259" key="5">
    <source>
        <dbReference type="PROSITE" id="PS50977"/>
    </source>
</evidence>
<dbReference type="SUPFAM" id="SSF46689">
    <property type="entry name" value="Homeodomain-like"/>
    <property type="match status" value="1"/>
</dbReference>
<reference evidence="6 7" key="1">
    <citation type="journal article" date="2023" name="Virus Evol.">
        <title>Computational host range prediction-The good, the bad, and the ugly.</title>
        <authorList>
            <person name="Howell A.A."/>
            <person name="Versoza C.J."/>
            <person name="Pfeifer S.P."/>
        </authorList>
    </citation>
    <scope>NUCLEOTIDE SEQUENCE [LARGE SCALE GENOMIC DNA]</scope>
    <source>
        <strain evidence="6 7">1610/1b</strain>
    </source>
</reference>
<dbReference type="PROSITE" id="PS50977">
    <property type="entry name" value="HTH_TETR_2"/>
    <property type="match status" value="1"/>
</dbReference>
<keyword evidence="1" id="KW-0805">Transcription regulation</keyword>
<keyword evidence="7" id="KW-1185">Reference proteome</keyword>
<dbReference type="PANTHER" id="PTHR30055">
    <property type="entry name" value="HTH-TYPE TRANSCRIPTIONAL REGULATOR RUTR"/>
    <property type="match status" value="1"/>
</dbReference>
<dbReference type="InterPro" id="IPR036271">
    <property type="entry name" value="Tet_transcr_reg_TetR-rel_C_sf"/>
</dbReference>
<dbReference type="PRINTS" id="PR00455">
    <property type="entry name" value="HTHTETR"/>
</dbReference>
<feature type="DNA-binding region" description="H-T-H motif" evidence="4">
    <location>
        <begin position="31"/>
        <end position="50"/>
    </location>
</feature>
<gene>
    <name evidence="6" type="ORF">RVF87_08805</name>
</gene>
<sequence length="223" mass="23971">MAQQARAAQTRQQIVLGAAKLFSRVGYERARLNDIVGETGLTRGAIYFHFQSKDALAKIIVDEFQATSIEAVAAIAATDACGMCQIAMLNREMGRLLGADPVVRAGIRLTVELNSGEAPIPVYLAWIEALKYLVSLGIEQGDVRPGLTPHDAAVFITEAFVGAQILSHAVSGLDDLPERIDRLTGFLLNGLMPDDRLAAHPEIAKARLATAQDARTAAPARRQ</sequence>
<dbReference type="InterPro" id="IPR050109">
    <property type="entry name" value="HTH-type_TetR-like_transc_reg"/>
</dbReference>
<dbReference type="InterPro" id="IPR001647">
    <property type="entry name" value="HTH_TetR"/>
</dbReference>
<keyword evidence="3" id="KW-0804">Transcription</keyword>
<protein>
    <submittedName>
        <fullName evidence="6">ScbR family autoregulator-binding transcription factor</fullName>
    </submittedName>
</protein>
<dbReference type="InterPro" id="IPR047923">
    <property type="entry name" value="ArpA-like"/>
</dbReference>
<proteinExistence type="predicted"/>
<organism evidence="6 7">
    <name type="scientific">Gordonia hydrophobica</name>
    <dbReference type="NCBI Taxonomy" id="40516"/>
    <lineage>
        <taxon>Bacteria</taxon>
        <taxon>Bacillati</taxon>
        <taxon>Actinomycetota</taxon>
        <taxon>Actinomycetes</taxon>
        <taxon>Mycobacteriales</taxon>
        <taxon>Gordoniaceae</taxon>
        <taxon>Gordonia</taxon>
    </lineage>
</organism>
<dbReference type="EMBL" id="CP136137">
    <property type="protein sequence ID" value="WYY09136.1"/>
    <property type="molecule type" value="Genomic_DNA"/>
</dbReference>
<evidence type="ECO:0000313" key="7">
    <source>
        <dbReference type="Proteomes" id="UP001479933"/>
    </source>
</evidence>
<dbReference type="NCBIfam" id="NF041196">
    <property type="entry name" value="ScbR_bind_reg"/>
    <property type="match status" value="1"/>
</dbReference>
<name>A0ABZ2U718_9ACTN</name>
<dbReference type="PANTHER" id="PTHR30055:SF234">
    <property type="entry name" value="HTH-TYPE TRANSCRIPTIONAL REGULATOR BETI"/>
    <property type="match status" value="1"/>
</dbReference>
<dbReference type="Gene3D" id="1.10.357.10">
    <property type="entry name" value="Tetracycline Repressor, domain 2"/>
    <property type="match status" value="1"/>
</dbReference>
<dbReference type="SUPFAM" id="SSF48498">
    <property type="entry name" value="Tetracyclin repressor-like, C-terminal domain"/>
    <property type="match status" value="1"/>
</dbReference>
<dbReference type="RefSeq" id="WP_066163887.1">
    <property type="nucleotide sequence ID" value="NZ_CP136137.1"/>
</dbReference>
<evidence type="ECO:0000256" key="4">
    <source>
        <dbReference type="PROSITE-ProRule" id="PRU00335"/>
    </source>
</evidence>
<evidence type="ECO:0000256" key="1">
    <source>
        <dbReference type="ARBA" id="ARBA00023015"/>
    </source>
</evidence>
<dbReference type="Pfam" id="PF00440">
    <property type="entry name" value="TetR_N"/>
    <property type="match status" value="1"/>
</dbReference>